<gene>
    <name evidence="3" type="ORF">RM50_05370</name>
</gene>
<feature type="region of interest" description="Disordered" evidence="1">
    <location>
        <begin position="105"/>
        <end position="187"/>
    </location>
</feature>
<evidence type="ECO:0000313" key="3">
    <source>
        <dbReference type="EMBL" id="KIC68462.1"/>
    </source>
</evidence>
<dbReference type="InterPro" id="IPR018392">
    <property type="entry name" value="LysM"/>
</dbReference>
<protein>
    <recommendedName>
        <fullName evidence="5">LysM domain-containing protein</fullName>
    </recommendedName>
</protein>
<dbReference type="AlphaFoldDB" id="A0A0B4DI51"/>
<feature type="transmembrane region" description="Helical" evidence="2">
    <location>
        <begin position="35"/>
        <end position="65"/>
    </location>
</feature>
<organism evidence="3 4">
    <name type="scientific">Pseudarthrobacter phenanthrenivorans</name>
    <name type="common">Arthrobacter phenanthrenivorans</name>
    <dbReference type="NCBI Taxonomy" id="361575"/>
    <lineage>
        <taxon>Bacteria</taxon>
        <taxon>Bacillati</taxon>
        <taxon>Actinomycetota</taxon>
        <taxon>Actinomycetes</taxon>
        <taxon>Micrococcales</taxon>
        <taxon>Micrococcaceae</taxon>
        <taxon>Pseudarthrobacter</taxon>
    </lineage>
</organism>
<dbReference type="Proteomes" id="UP000031196">
    <property type="component" value="Unassembled WGS sequence"/>
</dbReference>
<reference evidence="3 4" key="1">
    <citation type="submission" date="2014-12" db="EMBL/GenBank/DDBJ databases">
        <title>Genome sequencing of Arthrobacter phenanthrenivorans SWC37.</title>
        <authorList>
            <person name="Tan P.W."/>
            <person name="Chan K.-G."/>
        </authorList>
    </citation>
    <scope>NUCLEOTIDE SEQUENCE [LARGE SCALE GENOMIC DNA]</scope>
    <source>
        <strain evidence="3 4">SWC37</strain>
    </source>
</reference>
<evidence type="ECO:0000313" key="4">
    <source>
        <dbReference type="Proteomes" id="UP000031196"/>
    </source>
</evidence>
<evidence type="ECO:0008006" key="5">
    <source>
        <dbReference type="Google" id="ProtNLM"/>
    </source>
</evidence>
<dbReference type="Gene3D" id="3.10.350.10">
    <property type="entry name" value="LysM domain"/>
    <property type="match status" value="1"/>
</dbReference>
<evidence type="ECO:0000256" key="2">
    <source>
        <dbReference type="SAM" id="Phobius"/>
    </source>
</evidence>
<keyword evidence="2" id="KW-0812">Transmembrane</keyword>
<proteinExistence type="predicted"/>
<name>A0A0B4DI51_PSEPS</name>
<dbReference type="EMBL" id="JWTB01000010">
    <property type="protein sequence ID" value="KIC68462.1"/>
    <property type="molecule type" value="Genomic_DNA"/>
</dbReference>
<dbReference type="CDD" id="cd00118">
    <property type="entry name" value="LysM"/>
    <property type="match status" value="1"/>
</dbReference>
<comment type="caution">
    <text evidence="3">The sequence shown here is derived from an EMBL/GenBank/DDBJ whole genome shotgun (WGS) entry which is preliminary data.</text>
</comment>
<sequence length="276" mass="27850">MAVLALGLLLCLLGVGLLAEWQESSARHHEASAGVLLAAASAAAGLGLLLWWTISILGAAAAVLLEHLGKRSAAAAARKFSPGFMQRAVIAGLSLQLVTGVAAHAAPAPPSPEWTPSQVQSSSPTAPAKSPDMAQHGGYGMSAGTSGRPQFVPEWKPSAGGEELRLEGTGSGRQQASTLDPGWQPAPPVVEPGLLAAPQTRTVPGSGGTGGGGAGEVAVLAGDTLWDIVAQYLGPDASDVDIALEWPRWYAANRAQIGGNPDVLLPGQVLQAPAAP</sequence>
<feature type="compositionally biased region" description="Polar residues" evidence="1">
    <location>
        <begin position="114"/>
        <end position="125"/>
    </location>
</feature>
<evidence type="ECO:0000256" key="1">
    <source>
        <dbReference type="SAM" id="MobiDB-lite"/>
    </source>
</evidence>
<keyword evidence="2" id="KW-0472">Membrane</keyword>
<dbReference type="InterPro" id="IPR036779">
    <property type="entry name" value="LysM_dom_sf"/>
</dbReference>
<accession>A0A0B4DI51</accession>
<keyword evidence="2" id="KW-1133">Transmembrane helix</keyword>